<name>A0A1L3ZVR2_9SPHN</name>
<keyword evidence="4 8" id="KW-0560">Oxidoreductase</keyword>
<evidence type="ECO:0000256" key="5">
    <source>
        <dbReference type="ARBA" id="ARBA00023004"/>
    </source>
</evidence>
<dbReference type="EMBL" id="CP018221">
    <property type="protein sequence ID" value="API59746.1"/>
    <property type="molecule type" value="Genomic_DNA"/>
</dbReference>
<dbReference type="InterPro" id="IPR001128">
    <property type="entry name" value="Cyt_P450"/>
</dbReference>
<dbReference type="PANTHER" id="PTHR46696">
    <property type="entry name" value="P450, PUTATIVE (EUROFUNG)-RELATED"/>
    <property type="match status" value="1"/>
</dbReference>
<sequence length="432" mass="48645">MASKHLISDSAVVPAHIAKQVVSPAAYADWDAIHEAFTELRKTLPLGLVEAPGFDPFWLVTKHADLMEISRQPLIFSNNDHRCALLSQSAERQYLETRDEVPFIRALVTMDAPEHSVYRRLTFKNFTPKGIRGLEESIRALAVESIDEMAAQGSSCDFAESVALRYPLRVILSLMGLPREDEDMMLRLTQEVFNPQDPDMSKTRSDVDESEASSYDLGALAEFNQFFSDLIKARRANPTDDIASLIANARVDDKLLPDWDVASQYIAILTAGHDTTSSSTAGGVAALAAAPDQFTMMKNDRSLIPALVEECVRWTSPLLSFMRTAERDYTLRDQTIRKGDWLMLSYPSANRDEDVFEEPFVFKANRTPNPQIGFGYGPHICLGQHLGRLEMRIFFEEFFRRVNSVELTGHVERSRSINVSAIKRMPIKFTMS</sequence>
<comment type="similarity">
    <text evidence="1 8">Belongs to the cytochrome P450 family.</text>
</comment>
<keyword evidence="2 8" id="KW-0349">Heme</keyword>
<dbReference type="Gene3D" id="1.10.630.10">
    <property type="entry name" value="Cytochrome P450"/>
    <property type="match status" value="1"/>
</dbReference>
<evidence type="ECO:0000256" key="6">
    <source>
        <dbReference type="ARBA" id="ARBA00023033"/>
    </source>
</evidence>
<comment type="function">
    <text evidence="7">Cytochromes P450 are a group of heme-thiolate monooxygenases. They oxidize a variety of structurally unrelated compounds, including steroids, fatty acids, and xenobiotics.</text>
</comment>
<dbReference type="PRINTS" id="PR00359">
    <property type="entry name" value="BP450"/>
</dbReference>
<dbReference type="AlphaFoldDB" id="A0A1L3ZVR2"/>
<protein>
    <recommendedName>
        <fullName evidence="11">Cytochrome</fullName>
    </recommendedName>
</protein>
<dbReference type="KEGG" id="sphj:BSL82_10825"/>
<accession>A0A1L3ZVR2</accession>
<organism evidence="9 10">
    <name type="scientific">Tardibacter chloracetimidivorans</name>
    <dbReference type="NCBI Taxonomy" id="1921510"/>
    <lineage>
        <taxon>Bacteria</taxon>
        <taxon>Pseudomonadati</taxon>
        <taxon>Pseudomonadota</taxon>
        <taxon>Alphaproteobacteria</taxon>
        <taxon>Sphingomonadales</taxon>
        <taxon>Sphingomonadaceae</taxon>
        <taxon>Tardibacter</taxon>
    </lineage>
</organism>
<keyword evidence="10" id="KW-1185">Reference proteome</keyword>
<dbReference type="Proteomes" id="UP000182063">
    <property type="component" value="Chromosome"/>
</dbReference>
<evidence type="ECO:0000256" key="2">
    <source>
        <dbReference type="ARBA" id="ARBA00022617"/>
    </source>
</evidence>
<keyword evidence="6 8" id="KW-0503">Monooxygenase</keyword>
<dbReference type="GO" id="GO:0006707">
    <property type="term" value="P:cholesterol catabolic process"/>
    <property type="evidence" value="ECO:0007669"/>
    <property type="project" value="TreeGrafter"/>
</dbReference>
<dbReference type="GO" id="GO:0008395">
    <property type="term" value="F:steroid hydroxylase activity"/>
    <property type="evidence" value="ECO:0007669"/>
    <property type="project" value="TreeGrafter"/>
</dbReference>
<evidence type="ECO:0000256" key="4">
    <source>
        <dbReference type="ARBA" id="ARBA00023002"/>
    </source>
</evidence>
<dbReference type="GO" id="GO:0005506">
    <property type="term" value="F:iron ion binding"/>
    <property type="evidence" value="ECO:0007669"/>
    <property type="project" value="InterPro"/>
</dbReference>
<evidence type="ECO:0000313" key="9">
    <source>
        <dbReference type="EMBL" id="API59746.1"/>
    </source>
</evidence>
<dbReference type="RefSeq" id="WP_072597540.1">
    <property type="nucleotide sequence ID" value="NZ_CP018221.1"/>
</dbReference>
<dbReference type="InterPro" id="IPR017972">
    <property type="entry name" value="Cyt_P450_CS"/>
</dbReference>
<dbReference type="InterPro" id="IPR002397">
    <property type="entry name" value="Cyt_P450_B"/>
</dbReference>
<dbReference type="PANTHER" id="PTHR46696:SF4">
    <property type="entry name" value="BIOTIN BIOSYNTHESIS CYTOCHROME P450"/>
    <property type="match status" value="1"/>
</dbReference>
<evidence type="ECO:0000313" key="10">
    <source>
        <dbReference type="Proteomes" id="UP000182063"/>
    </source>
</evidence>
<evidence type="ECO:0000256" key="3">
    <source>
        <dbReference type="ARBA" id="ARBA00022723"/>
    </source>
</evidence>
<dbReference type="InterPro" id="IPR036396">
    <property type="entry name" value="Cyt_P450_sf"/>
</dbReference>
<dbReference type="SUPFAM" id="SSF48264">
    <property type="entry name" value="Cytochrome P450"/>
    <property type="match status" value="1"/>
</dbReference>
<keyword evidence="3 8" id="KW-0479">Metal-binding</keyword>
<evidence type="ECO:0008006" key="11">
    <source>
        <dbReference type="Google" id="ProtNLM"/>
    </source>
</evidence>
<evidence type="ECO:0000256" key="1">
    <source>
        <dbReference type="ARBA" id="ARBA00010617"/>
    </source>
</evidence>
<evidence type="ECO:0000256" key="7">
    <source>
        <dbReference type="ARBA" id="ARBA00043906"/>
    </source>
</evidence>
<gene>
    <name evidence="9" type="ORF">BSL82_10825</name>
</gene>
<keyword evidence="5 8" id="KW-0408">Iron</keyword>
<proteinExistence type="inferred from homology"/>
<dbReference type="FunFam" id="1.10.630.10:FF:000018">
    <property type="entry name" value="Cytochrome P450 monooxygenase"/>
    <property type="match status" value="1"/>
</dbReference>
<dbReference type="PROSITE" id="PS00086">
    <property type="entry name" value="CYTOCHROME_P450"/>
    <property type="match status" value="1"/>
</dbReference>
<dbReference type="GO" id="GO:0036199">
    <property type="term" value="F:cholest-4-en-3-one 26-monooxygenase activity"/>
    <property type="evidence" value="ECO:0007669"/>
    <property type="project" value="TreeGrafter"/>
</dbReference>
<dbReference type="Pfam" id="PF00067">
    <property type="entry name" value="p450"/>
    <property type="match status" value="1"/>
</dbReference>
<dbReference type="CDD" id="cd11033">
    <property type="entry name" value="CYP142-like"/>
    <property type="match status" value="1"/>
</dbReference>
<reference evidence="10" key="1">
    <citation type="submission" date="2016-11" db="EMBL/GenBank/DDBJ databases">
        <title>Complete Genome Sequence of alachlor-degrading Sphingomonas sp. strain JJ-A5.</title>
        <authorList>
            <person name="Lee H."/>
            <person name="Ka J.-O."/>
        </authorList>
    </citation>
    <scope>NUCLEOTIDE SEQUENCE [LARGE SCALE GENOMIC DNA]</scope>
    <source>
        <strain evidence="10">JJ-A5</strain>
    </source>
</reference>
<dbReference type="STRING" id="1921510.BSL82_10825"/>
<dbReference type="OrthoDB" id="5522954at2"/>
<dbReference type="PRINTS" id="PR00385">
    <property type="entry name" value="P450"/>
</dbReference>
<dbReference type="GO" id="GO:0020037">
    <property type="term" value="F:heme binding"/>
    <property type="evidence" value="ECO:0007669"/>
    <property type="project" value="InterPro"/>
</dbReference>
<evidence type="ECO:0000256" key="8">
    <source>
        <dbReference type="RuleBase" id="RU000461"/>
    </source>
</evidence>